<feature type="chain" id="PRO_5044756203" evidence="1">
    <location>
        <begin position="18"/>
        <end position="52"/>
    </location>
</feature>
<name>A0ABD2PJ71_9PLAT</name>
<keyword evidence="1" id="KW-0732">Signal</keyword>
<feature type="non-terminal residue" evidence="2">
    <location>
        <position position="52"/>
    </location>
</feature>
<dbReference type="Proteomes" id="UP001626550">
    <property type="component" value="Unassembled WGS sequence"/>
</dbReference>
<dbReference type="EMBL" id="JBJKFK010008962">
    <property type="protein sequence ID" value="KAL3306933.1"/>
    <property type="molecule type" value="Genomic_DNA"/>
</dbReference>
<evidence type="ECO:0000256" key="1">
    <source>
        <dbReference type="SAM" id="SignalP"/>
    </source>
</evidence>
<keyword evidence="3" id="KW-1185">Reference proteome</keyword>
<sequence length="52" mass="5953">LLALLLVTVALFAVGQAYEEDFCDRRNYLDCMTDCETIVKDEKKCKEECDST</sequence>
<accession>A0ABD2PJ71</accession>
<proteinExistence type="predicted"/>
<feature type="non-terminal residue" evidence="2">
    <location>
        <position position="1"/>
    </location>
</feature>
<protein>
    <submittedName>
        <fullName evidence="2">Uncharacterized protein</fullName>
    </submittedName>
</protein>
<evidence type="ECO:0000313" key="3">
    <source>
        <dbReference type="Proteomes" id="UP001626550"/>
    </source>
</evidence>
<evidence type="ECO:0000313" key="2">
    <source>
        <dbReference type="EMBL" id="KAL3306933.1"/>
    </source>
</evidence>
<organism evidence="2 3">
    <name type="scientific">Cichlidogyrus casuarinus</name>
    <dbReference type="NCBI Taxonomy" id="1844966"/>
    <lineage>
        <taxon>Eukaryota</taxon>
        <taxon>Metazoa</taxon>
        <taxon>Spiralia</taxon>
        <taxon>Lophotrochozoa</taxon>
        <taxon>Platyhelminthes</taxon>
        <taxon>Monogenea</taxon>
        <taxon>Monopisthocotylea</taxon>
        <taxon>Dactylogyridea</taxon>
        <taxon>Ancyrocephalidae</taxon>
        <taxon>Cichlidogyrus</taxon>
    </lineage>
</organism>
<gene>
    <name evidence="2" type="ORF">Ciccas_014568</name>
</gene>
<dbReference type="AlphaFoldDB" id="A0ABD2PJ71"/>
<feature type="signal peptide" evidence="1">
    <location>
        <begin position="1"/>
        <end position="17"/>
    </location>
</feature>
<comment type="caution">
    <text evidence="2">The sequence shown here is derived from an EMBL/GenBank/DDBJ whole genome shotgun (WGS) entry which is preliminary data.</text>
</comment>
<reference evidence="2 3" key="1">
    <citation type="submission" date="2024-11" db="EMBL/GenBank/DDBJ databases">
        <title>Adaptive evolution of stress response genes in parasites aligns with host niche diversity.</title>
        <authorList>
            <person name="Hahn C."/>
            <person name="Resl P."/>
        </authorList>
    </citation>
    <scope>NUCLEOTIDE SEQUENCE [LARGE SCALE GENOMIC DNA]</scope>
    <source>
        <strain evidence="2">EGGRZ-B1_66</strain>
        <tissue evidence="2">Body</tissue>
    </source>
</reference>